<dbReference type="InterPro" id="IPR036097">
    <property type="entry name" value="HisK_dim/P_sf"/>
</dbReference>
<dbReference type="AlphaFoldDB" id="A0A382FS30"/>
<evidence type="ECO:0000259" key="2">
    <source>
        <dbReference type="PROSITE" id="PS50109"/>
    </source>
</evidence>
<name>A0A382FS30_9ZZZZ</name>
<dbReference type="PANTHER" id="PTHR43719:SF28">
    <property type="entry name" value="PEROXIDE STRESS-ACTIVATED HISTIDINE KINASE MAK1-RELATED"/>
    <property type="match status" value="1"/>
</dbReference>
<dbReference type="SUPFAM" id="SSF55874">
    <property type="entry name" value="ATPase domain of HSP90 chaperone/DNA topoisomerase II/histidine kinase"/>
    <property type="match status" value="1"/>
</dbReference>
<gene>
    <name evidence="3" type="ORF">METZ01_LOCUS218038</name>
</gene>
<feature type="non-terminal residue" evidence="3">
    <location>
        <position position="221"/>
    </location>
</feature>
<dbReference type="EMBL" id="UINC01051257">
    <property type="protein sequence ID" value="SVB65184.1"/>
    <property type="molecule type" value="Genomic_DNA"/>
</dbReference>
<dbReference type="InterPro" id="IPR003661">
    <property type="entry name" value="HisK_dim/P_dom"/>
</dbReference>
<evidence type="ECO:0000313" key="3">
    <source>
        <dbReference type="EMBL" id="SVB65184.1"/>
    </source>
</evidence>
<dbReference type="SMART" id="SM00388">
    <property type="entry name" value="HisKA"/>
    <property type="match status" value="1"/>
</dbReference>
<dbReference type="Pfam" id="PF00512">
    <property type="entry name" value="HisKA"/>
    <property type="match status" value="1"/>
</dbReference>
<protein>
    <recommendedName>
        <fullName evidence="2">Histidine kinase domain-containing protein</fullName>
    </recommendedName>
</protein>
<dbReference type="Gene3D" id="3.30.565.10">
    <property type="entry name" value="Histidine kinase-like ATPase, C-terminal domain"/>
    <property type="match status" value="1"/>
</dbReference>
<dbReference type="GO" id="GO:0000155">
    <property type="term" value="F:phosphorelay sensor kinase activity"/>
    <property type="evidence" value="ECO:0007669"/>
    <property type="project" value="InterPro"/>
</dbReference>
<keyword evidence="1" id="KW-0597">Phosphoprotein</keyword>
<dbReference type="InterPro" id="IPR050956">
    <property type="entry name" value="2C_system_His_kinase"/>
</dbReference>
<feature type="domain" description="Histidine kinase" evidence="2">
    <location>
        <begin position="101"/>
        <end position="221"/>
    </location>
</feature>
<accession>A0A382FS30</accession>
<evidence type="ECO:0000256" key="1">
    <source>
        <dbReference type="ARBA" id="ARBA00022553"/>
    </source>
</evidence>
<dbReference type="SUPFAM" id="SSF47384">
    <property type="entry name" value="Homodimeric domain of signal transducing histidine kinase"/>
    <property type="match status" value="1"/>
</dbReference>
<dbReference type="CDD" id="cd00082">
    <property type="entry name" value="HisKA"/>
    <property type="match status" value="1"/>
</dbReference>
<reference evidence="3" key="1">
    <citation type="submission" date="2018-05" db="EMBL/GenBank/DDBJ databases">
        <authorList>
            <person name="Lanie J.A."/>
            <person name="Ng W.-L."/>
            <person name="Kazmierczak K.M."/>
            <person name="Andrzejewski T.M."/>
            <person name="Davidsen T.M."/>
            <person name="Wayne K.J."/>
            <person name="Tettelin H."/>
            <person name="Glass J.I."/>
            <person name="Rusch D."/>
            <person name="Podicherti R."/>
            <person name="Tsui H.-C.T."/>
            <person name="Winkler M.E."/>
        </authorList>
    </citation>
    <scope>NUCLEOTIDE SEQUENCE</scope>
</reference>
<dbReference type="PANTHER" id="PTHR43719">
    <property type="entry name" value="TWO-COMPONENT HISTIDINE KINASE"/>
    <property type="match status" value="1"/>
</dbReference>
<proteinExistence type="predicted"/>
<sequence>MITWWELILDKIVWAVVIMASLIFYKRWSVRSITRQVKGYLSVTLAEHRNKAAELVGQGVEERLTGVKEELRLALADVVRAEAAQDIAETATKAKSDFLSKMSHEIRTPINGIIGSLDLINPDELTPLQAEDVNRAIISSNRLLGIINQILDFAKIEASEIEYQSQPFDLGQVVQDVVDVLAPQATDKGLKLISEFGSDLITGRRGDQQKIHQVLLNLVEN</sequence>
<dbReference type="PROSITE" id="PS50109">
    <property type="entry name" value="HIS_KIN"/>
    <property type="match status" value="1"/>
</dbReference>
<organism evidence="3">
    <name type="scientific">marine metagenome</name>
    <dbReference type="NCBI Taxonomy" id="408172"/>
    <lineage>
        <taxon>unclassified sequences</taxon>
        <taxon>metagenomes</taxon>
        <taxon>ecological metagenomes</taxon>
    </lineage>
</organism>
<dbReference type="InterPro" id="IPR036890">
    <property type="entry name" value="HATPase_C_sf"/>
</dbReference>
<dbReference type="Gene3D" id="1.10.287.130">
    <property type="match status" value="1"/>
</dbReference>
<dbReference type="InterPro" id="IPR005467">
    <property type="entry name" value="His_kinase_dom"/>
</dbReference>